<reference evidence="1" key="1">
    <citation type="submission" date="2021-10" db="EMBL/GenBank/DDBJ databases">
        <title>Tropical sea cucumber genome reveals ecological adaptation and Cuvierian tubules defense mechanism.</title>
        <authorList>
            <person name="Chen T."/>
        </authorList>
    </citation>
    <scope>NUCLEOTIDE SEQUENCE</scope>
    <source>
        <strain evidence="1">Nanhai2018</strain>
        <tissue evidence="1">Muscle</tissue>
    </source>
</reference>
<sequence>MEGRVNMCGELSEPFLINNGVKQDCLLAPTLFRLFFAAVLQDATSDLRTGVFLQTRTDGGLLNLSRLIAKTKPAPGNAYEEPTIAIDNTKLNAVTHFCYLGSIMSTSASLDLEIESRIRKASFAFGKLRDRVWSQNIRLATKCKEYRALVIQLYCMDVKHGAHIRDICVSLTNYSSDLAQKRAGIDSSSWEELAQNPTKWRASIRKGAKVAEDSLRRRAKDNRRKRQNRASAIFSPRCIHLLCLWKTVSLQNRTS</sequence>
<accession>A0A9Q1HAP7</accession>
<protein>
    <submittedName>
        <fullName evidence="1">Uncharacterized protein</fullName>
    </submittedName>
</protein>
<dbReference type="EMBL" id="JAIZAY010000007">
    <property type="protein sequence ID" value="KAJ8038985.1"/>
    <property type="molecule type" value="Genomic_DNA"/>
</dbReference>
<dbReference type="AlphaFoldDB" id="A0A9Q1HAP7"/>
<comment type="caution">
    <text evidence="1">The sequence shown here is derived from an EMBL/GenBank/DDBJ whole genome shotgun (WGS) entry which is preliminary data.</text>
</comment>
<dbReference type="PANTHER" id="PTHR47027:SF20">
    <property type="entry name" value="REVERSE TRANSCRIPTASE-LIKE PROTEIN WITH RNA-DIRECTED DNA POLYMERASE DOMAIN"/>
    <property type="match status" value="1"/>
</dbReference>
<name>A0A9Q1HAP7_HOLLE</name>
<gene>
    <name evidence="1" type="ORF">HOLleu_16562</name>
</gene>
<dbReference type="OrthoDB" id="425681at2759"/>
<dbReference type="Proteomes" id="UP001152320">
    <property type="component" value="Chromosome 7"/>
</dbReference>
<proteinExistence type="predicted"/>
<organism evidence="1 2">
    <name type="scientific">Holothuria leucospilota</name>
    <name type="common">Black long sea cucumber</name>
    <name type="synonym">Mertensiothuria leucospilota</name>
    <dbReference type="NCBI Taxonomy" id="206669"/>
    <lineage>
        <taxon>Eukaryota</taxon>
        <taxon>Metazoa</taxon>
        <taxon>Echinodermata</taxon>
        <taxon>Eleutherozoa</taxon>
        <taxon>Echinozoa</taxon>
        <taxon>Holothuroidea</taxon>
        <taxon>Aspidochirotacea</taxon>
        <taxon>Aspidochirotida</taxon>
        <taxon>Holothuriidae</taxon>
        <taxon>Holothuria</taxon>
    </lineage>
</organism>
<evidence type="ECO:0000313" key="1">
    <source>
        <dbReference type="EMBL" id="KAJ8038985.1"/>
    </source>
</evidence>
<evidence type="ECO:0000313" key="2">
    <source>
        <dbReference type="Proteomes" id="UP001152320"/>
    </source>
</evidence>
<keyword evidence="2" id="KW-1185">Reference proteome</keyword>
<dbReference type="PANTHER" id="PTHR47027">
    <property type="entry name" value="REVERSE TRANSCRIPTASE DOMAIN-CONTAINING PROTEIN"/>
    <property type="match status" value="1"/>
</dbReference>